<comment type="caution">
    <text evidence="1">The sequence shown here is derived from an EMBL/GenBank/DDBJ whole genome shotgun (WGS) entry which is preliminary data.</text>
</comment>
<keyword evidence="2" id="KW-1185">Reference proteome</keyword>
<accession>A0A1B8AZZ7</accession>
<protein>
    <submittedName>
        <fullName evidence="1">Uncharacterized protein</fullName>
    </submittedName>
</protein>
<dbReference type="EMBL" id="LYXU01000002">
    <property type="protein sequence ID" value="OBS26022.1"/>
    <property type="molecule type" value="Genomic_DNA"/>
</dbReference>
<evidence type="ECO:0000313" key="1">
    <source>
        <dbReference type="EMBL" id="OBS26022.1"/>
    </source>
</evidence>
<proteinExistence type="predicted"/>
<reference evidence="1 2" key="1">
    <citation type="submission" date="2016-06" db="EMBL/GenBank/DDBJ databases">
        <title>Living apart together: crosstalk between the core and supernumerary genomes in a fungal plant pathogen.</title>
        <authorList>
            <person name="Vanheule A."/>
            <person name="Audenaert K."/>
            <person name="Warris S."/>
            <person name="Van De Geest H."/>
            <person name="Schijlen E."/>
            <person name="Hofte M."/>
            <person name="De Saeger S."/>
            <person name="Haesaert G."/>
            <person name="Waalwijk C."/>
            <person name="Van Der Lee T."/>
        </authorList>
    </citation>
    <scope>NUCLEOTIDE SEQUENCE [LARGE SCALE GENOMIC DNA]</scope>
    <source>
        <strain evidence="1 2">2516</strain>
    </source>
</reference>
<organism evidence="1 2">
    <name type="scientific">Fusarium poae</name>
    <dbReference type="NCBI Taxonomy" id="36050"/>
    <lineage>
        <taxon>Eukaryota</taxon>
        <taxon>Fungi</taxon>
        <taxon>Dikarya</taxon>
        <taxon>Ascomycota</taxon>
        <taxon>Pezizomycotina</taxon>
        <taxon>Sordariomycetes</taxon>
        <taxon>Hypocreomycetidae</taxon>
        <taxon>Hypocreales</taxon>
        <taxon>Nectriaceae</taxon>
        <taxon>Fusarium</taxon>
    </lineage>
</organism>
<evidence type="ECO:0000313" key="2">
    <source>
        <dbReference type="Proteomes" id="UP000091967"/>
    </source>
</evidence>
<gene>
    <name evidence="1" type="ORF">FPOA_06553</name>
</gene>
<sequence length="562" mass="65395">MVPSPILRASLLGLPSELRNQIYQDYFTVDGGYVYDGDTDKLVQPGGKPIDISLRSTCRSIALETQDFPFSLNAIRFSTVYRNDWQKQAAYVETIFEHHNKLKKCLLIQLRDLVTSDMYEHSNTRISENMSIVEEWVATAKIAYSEGRHFDVSEWMDHLEIDESLRPKWGQSGLSFSMGLSIRHVLWIIAERHPQEFIAAIDAVKPGWSSSHSALDFFDLTVLPWSVPSLAELMTLAEEWQVSEQGDRLLEWFKKNEFHTLYRGPISKYRRRRYFSAASLAIRFLNQITKRQRLNIQNLIINEDRASGTRAESHPIGLIPFCIENPKLHIDHRINLWRNFTFRLGWPLGLRSSSFIALELESVLSEDEIVWNDFVQAHQVHQEFLQRGFVDWMVHVMDLAGYGMPLDSYTLTLDGDPDLNYSTEMFTSLMKHVFAELTMNSDIVAQGIFAPPEHPDYPFMTRQSMTEVCPVSKRSSILQCNFTLDQPWDYKKIVEENDVKPHPIIDQFFPPFATHGYYDVLTPSLSFLDIKLEYFDREWLWDSTDETMREYGDQEWVRISSV</sequence>
<dbReference type="AlphaFoldDB" id="A0A1B8AZZ7"/>
<dbReference type="Proteomes" id="UP000091967">
    <property type="component" value="Unassembled WGS sequence"/>
</dbReference>
<name>A0A1B8AZZ7_FUSPO</name>